<dbReference type="AlphaFoldDB" id="A0A2T9Y387"/>
<dbReference type="InterPro" id="IPR035967">
    <property type="entry name" value="SWAP/Surp_sf"/>
</dbReference>
<reference evidence="1 2" key="1">
    <citation type="journal article" date="2018" name="MBio">
        <title>Comparative Genomics Reveals the Core Gene Toolbox for the Fungus-Insect Symbiosis.</title>
        <authorList>
            <person name="Wang Y."/>
            <person name="Stata M."/>
            <person name="Wang W."/>
            <person name="Stajich J.E."/>
            <person name="White M.M."/>
            <person name="Moncalvo J.M."/>
        </authorList>
    </citation>
    <scope>NUCLEOTIDE SEQUENCE [LARGE SCALE GENOMIC DNA]</scope>
    <source>
        <strain evidence="1 2">AUS-77-4</strain>
    </source>
</reference>
<dbReference type="GO" id="GO:0003723">
    <property type="term" value="F:RNA binding"/>
    <property type="evidence" value="ECO:0007669"/>
    <property type="project" value="InterPro"/>
</dbReference>
<name>A0A2T9Y387_9FUNG</name>
<sequence>MDIVLENSLQSNVSYNAEINNTSLIPQENVTIPTIIYPPPDIKSIVDKTAEYVSQSGPVLEQR</sequence>
<dbReference type="Gene3D" id="1.10.10.790">
    <property type="entry name" value="Surp module"/>
    <property type="match status" value="1"/>
</dbReference>
<dbReference type="SUPFAM" id="SSF109905">
    <property type="entry name" value="Surp module (SWAP domain)"/>
    <property type="match status" value="1"/>
</dbReference>
<dbReference type="GO" id="GO:0006396">
    <property type="term" value="P:RNA processing"/>
    <property type="evidence" value="ECO:0007669"/>
    <property type="project" value="InterPro"/>
</dbReference>
<organism evidence="1 2">
    <name type="scientific">Furculomyces boomerangus</name>
    <dbReference type="NCBI Taxonomy" id="61424"/>
    <lineage>
        <taxon>Eukaryota</taxon>
        <taxon>Fungi</taxon>
        <taxon>Fungi incertae sedis</taxon>
        <taxon>Zoopagomycota</taxon>
        <taxon>Kickxellomycotina</taxon>
        <taxon>Harpellomycetes</taxon>
        <taxon>Harpellales</taxon>
        <taxon>Harpellaceae</taxon>
        <taxon>Furculomyces</taxon>
    </lineage>
</organism>
<evidence type="ECO:0000313" key="2">
    <source>
        <dbReference type="Proteomes" id="UP000245699"/>
    </source>
</evidence>
<feature type="non-terminal residue" evidence="1">
    <location>
        <position position="63"/>
    </location>
</feature>
<gene>
    <name evidence="1" type="ORF">BB559_006383</name>
</gene>
<dbReference type="OrthoDB" id="447637at2759"/>
<proteinExistence type="predicted"/>
<dbReference type="EMBL" id="MBFT01000841">
    <property type="protein sequence ID" value="PVU86819.1"/>
    <property type="molecule type" value="Genomic_DNA"/>
</dbReference>
<accession>A0A2T9Y387</accession>
<comment type="caution">
    <text evidence="1">The sequence shown here is derived from an EMBL/GenBank/DDBJ whole genome shotgun (WGS) entry which is preliminary data.</text>
</comment>
<evidence type="ECO:0000313" key="1">
    <source>
        <dbReference type="EMBL" id="PVU86819.1"/>
    </source>
</evidence>
<dbReference type="Proteomes" id="UP000245699">
    <property type="component" value="Unassembled WGS sequence"/>
</dbReference>
<protein>
    <submittedName>
        <fullName evidence="1">Uncharacterized protein</fullName>
    </submittedName>
</protein>
<keyword evidence="2" id="KW-1185">Reference proteome</keyword>